<dbReference type="GO" id="GO:0015833">
    <property type="term" value="P:peptide transport"/>
    <property type="evidence" value="ECO:0007669"/>
    <property type="project" value="TreeGrafter"/>
</dbReference>
<evidence type="ECO:0000313" key="8">
    <source>
        <dbReference type="Proteomes" id="UP000031366"/>
    </source>
</evidence>
<comment type="subcellular location">
    <subcellularLocation>
        <location evidence="1">Cell membrane</location>
        <topology evidence="1">Lipid-anchor</topology>
    </subcellularLocation>
</comment>
<proteinExistence type="inferred from homology"/>
<evidence type="ECO:0000256" key="4">
    <source>
        <dbReference type="ARBA" id="ARBA00022729"/>
    </source>
</evidence>
<dbReference type="PIRSF" id="PIRSF002741">
    <property type="entry name" value="MppA"/>
    <property type="match status" value="1"/>
</dbReference>
<dbReference type="GO" id="GO:1904680">
    <property type="term" value="F:peptide transmembrane transporter activity"/>
    <property type="evidence" value="ECO:0007669"/>
    <property type="project" value="TreeGrafter"/>
</dbReference>
<gene>
    <name evidence="7" type="ORF">U732_1901</name>
</gene>
<dbReference type="Pfam" id="PF00496">
    <property type="entry name" value="SBP_bac_5"/>
    <property type="match status" value="1"/>
</dbReference>
<comment type="caution">
    <text evidence="7">The sequence shown here is derived from an EMBL/GenBank/DDBJ whole genome shotgun (WGS) entry which is preliminary data.</text>
</comment>
<dbReference type="Gene3D" id="3.10.105.10">
    <property type="entry name" value="Dipeptide-binding Protein, Domain 3"/>
    <property type="match status" value="1"/>
</dbReference>
<comment type="similarity">
    <text evidence="2">Belongs to the bacterial solute-binding protein 5 family.</text>
</comment>
<keyword evidence="4 5" id="KW-0732">Signal</keyword>
<feature type="domain" description="Solute-binding protein family 5" evidence="6">
    <location>
        <begin position="79"/>
        <end position="440"/>
    </location>
</feature>
<dbReference type="PANTHER" id="PTHR30290:SF9">
    <property type="entry name" value="OLIGOPEPTIDE-BINDING PROTEIN APPA"/>
    <property type="match status" value="1"/>
</dbReference>
<dbReference type="PANTHER" id="PTHR30290">
    <property type="entry name" value="PERIPLASMIC BINDING COMPONENT OF ABC TRANSPORTER"/>
    <property type="match status" value="1"/>
</dbReference>
<evidence type="ECO:0000256" key="5">
    <source>
        <dbReference type="SAM" id="SignalP"/>
    </source>
</evidence>
<dbReference type="GO" id="GO:0043190">
    <property type="term" value="C:ATP-binding cassette (ABC) transporter complex"/>
    <property type="evidence" value="ECO:0007669"/>
    <property type="project" value="InterPro"/>
</dbReference>
<dbReference type="SUPFAM" id="SSF53850">
    <property type="entry name" value="Periplasmic binding protein-like II"/>
    <property type="match status" value="1"/>
</dbReference>
<evidence type="ECO:0000256" key="3">
    <source>
        <dbReference type="ARBA" id="ARBA00022448"/>
    </source>
</evidence>
<dbReference type="InterPro" id="IPR039424">
    <property type="entry name" value="SBP_5"/>
</dbReference>
<feature type="chain" id="PRO_5038617464" evidence="5">
    <location>
        <begin position="25"/>
        <end position="521"/>
    </location>
</feature>
<keyword evidence="3" id="KW-0813">Transport</keyword>
<dbReference type="InterPro" id="IPR023765">
    <property type="entry name" value="SBP_5_CS"/>
</dbReference>
<dbReference type="InterPro" id="IPR000914">
    <property type="entry name" value="SBP_5_dom"/>
</dbReference>
<sequence length="521" mass="58752">MKKLFKNKILLIFLVLTMVLGTFAGCTTKDTSINEDEEIVLAAARDLSPGSKDAYYATSILFVWEPLIGLDDKGNPCAELAEKWTNSEDFKEWTFKIKEGVKFHDGVQLDADAVIKNFERYMNMKTKGSPFYSFDLEKTYPNLKEVVKVSDYEVKLIFNKPISTLIYNMARFGSAIYSPQCFDINTGDFTDIAKGTGPFKIVEHEKDQYTLLERNEEYYDDKAKTKKVRVKVIPDAETRFSALKSEEIMGVMDLGAITPELSKELLKDENFDVSTGKSSITHFISTNGVKGPFSNAKMKEALSLVVDRDLIVDEFFGGYGTSTINILNHTSPFAKEIKPVHDREGAKEIAKEVLKGETKEVKFIVPSYGVDRYPYKPEAEYIQSSIKDIGLNATITILDGAAFKEAMKKGEYDLAIHPQGLPNAEPFTIFEGYMHSKGSSNKSYSLGYKNQRVDELIDKLEETNDIAKREEIYNELQDISAKDPASIPLFQDVNLIAFNKKIKGFEATSYGTTLNKMEWSK</sequence>
<dbReference type="PROSITE" id="PS01040">
    <property type="entry name" value="SBP_BACTERIAL_5"/>
    <property type="match status" value="1"/>
</dbReference>
<organism evidence="7 8">
    <name type="scientific">Clostridium argentinense CDC 2741</name>
    <dbReference type="NCBI Taxonomy" id="1418104"/>
    <lineage>
        <taxon>Bacteria</taxon>
        <taxon>Bacillati</taxon>
        <taxon>Bacillota</taxon>
        <taxon>Clostridia</taxon>
        <taxon>Eubacteriales</taxon>
        <taxon>Clostridiaceae</taxon>
        <taxon>Clostridium</taxon>
    </lineage>
</organism>
<dbReference type="Proteomes" id="UP000031366">
    <property type="component" value="Unassembled WGS sequence"/>
</dbReference>
<dbReference type="OrthoDB" id="9772924at2"/>
<dbReference type="AlphaFoldDB" id="A0A0C1U0M3"/>
<dbReference type="CDD" id="cd00995">
    <property type="entry name" value="PBP2_NikA_DppA_OppA_like"/>
    <property type="match status" value="1"/>
</dbReference>
<dbReference type="InterPro" id="IPR030678">
    <property type="entry name" value="Peptide/Ni-bd"/>
</dbReference>
<accession>A0A0C1U0M3</accession>
<dbReference type="Gene3D" id="3.40.190.10">
    <property type="entry name" value="Periplasmic binding protein-like II"/>
    <property type="match status" value="1"/>
</dbReference>
<dbReference type="RefSeq" id="WP_039633824.1">
    <property type="nucleotide sequence ID" value="NZ_AYSO01000017.1"/>
</dbReference>
<evidence type="ECO:0000256" key="1">
    <source>
        <dbReference type="ARBA" id="ARBA00004193"/>
    </source>
</evidence>
<evidence type="ECO:0000313" key="7">
    <source>
        <dbReference type="EMBL" id="KIE46364.1"/>
    </source>
</evidence>
<protein>
    <submittedName>
        <fullName evidence="7">Bacterial extracellular solute-binding s, 5 Middle family protein</fullName>
    </submittedName>
</protein>
<dbReference type="EMBL" id="AYSO01000017">
    <property type="protein sequence ID" value="KIE46364.1"/>
    <property type="molecule type" value="Genomic_DNA"/>
</dbReference>
<reference evidence="7 8" key="1">
    <citation type="journal article" date="2015" name="Infect. Genet. Evol.">
        <title>Genomic sequences of six botulinum neurotoxin-producing strains representing three clostridial species illustrate the mobility and diversity of botulinum neurotoxin genes.</title>
        <authorList>
            <person name="Smith T.J."/>
            <person name="Hill K.K."/>
            <person name="Xie G."/>
            <person name="Foley B.T."/>
            <person name="Williamson C.H."/>
            <person name="Foster J.T."/>
            <person name="Johnson S.L."/>
            <person name="Chertkov O."/>
            <person name="Teshima H."/>
            <person name="Gibbons H.S."/>
            <person name="Johnsky L.A."/>
            <person name="Karavis M.A."/>
            <person name="Smith L.A."/>
        </authorList>
    </citation>
    <scope>NUCLEOTIDE SEQUENCE [LARGE SCALE GENOMIC DNA]</scope>
    <source>
        <strain evidence="7 8">CDC 2741</strain>
    </source>
</reference>
<dbReference type="Gene3D" id="3.90.76.10">
    <property type="entry name" value="Dipeptide-binding Protein, Domain 1"/>
    <property type="match status" value="1"/>
</dbReference>
<name>A0A0C1U0M3_9CLOT</name>
<keyword evidence="8" id="KW-1185">Reference proteome</keyword>
<evidence type="ECO:0000259" key="6">
    <source>
        <dbReference type="Pfam" id="PF00496"/>
    </source>
</evidence>
<feature type="signal peptide" evidence="5">
    <location>
        <begin position="1"/>
        <end position="24"/>
    </location>
</feature>
<dbReference type="GO" id="GO:0042597">
    <property type="term" value="C:periplasmic space"/>
    <property type="evidence" value="ECO:0007669"/>
    <property type="project" value="UniProtKB-ARBA"/>
</dbReference>
<dbReference type="PROSITE" id="PS51257">
    <property type="entry name" value="PROKAR_LIPOPROTEIN"/>
    <property type="match status" value="1"/>
</dbReference>
<dbReference type="STRING" id="29341.RSJ17_16015"/>
<evidence type="ECO:0000256" key="2">
    <source>
        <dbReference type="ARBA" id="ARBA00005695"/>
    </source>
</evidence>